<evidence type="ECO:0000259" key="1">
    <source>
        <dbReference type="PROSITE" id="PS51186"/>
    </source>
</evidence>
<sequence length="158" mass="17659">MLSDDTVLLRSIAPHEVSQLIAISFYDAQQATTLDQAATMLARISEDYRAGNTIHWGIEDTLTHQLVGTCGYYRGFEKGRGELGCVLLEQFRGHGYMAKALKLAVDFGRDEMKLKAVVAITTRLNHPAVRLLESLDFREVAALPDGYVEYSYPFRAES</sequence>
<dbReference type="PANTHER" id="PTHR43792:SF9">
    <property type="entry name" value="RIBOSOMAL-PROTEIN-ALANINE ACETYLTRANSFERASE"/>
    <property type="match status" value="1"/>
</dbReference>
<dbReference type="InterPro" id="IPR000182">
    <property type="entry name" value="GNAT_dom"/>
</dbReference>
<organism evidence="2 3">
    <name type="scientific">Hymenobacter arizonensis</name>
    <name type="common">Siccationidurans arizonensis</name>
    <dbReference type="NCBI Taxonomy" id="1227077"/>
    <lineage>
        <taxon>Bacteria</taxon>
        <taxon>Pseudomonadati</taxon>
        <taxon>Bacteroidota</taxon>
        <taxon>Cytophagia</taxon>
        <taxon>Cytophagales</taxon>
        <taxon>Hymenobacteraceae</taxon>
        <taxon>Hymenobacter</taxon>
    </lineage>
</organism>
<dbReference type="PANTHER" id="PTHR43792">
    <property type="entry name" value="GNAT FAMILY, PUTATIVE (AFU_ORTHOLOGUE AFUA_3G00765)-RELATED-RELATED"/>
    <property type="match status" value="1"/>
</dbReference>
<dbReference type="Proteomes" id="UP000199029">
    <property type="component" value="Unassembled WGS sequence"/>
</dbReference>
<dbReference type="AlphaFoldDB" id="A0A1I5SZH2"/>
<dbReference type="GO" id="GO:0005737">
    <property type="term" value="C:cytoplasm"/>
    <property type="evidence" value="ECO:0007669"/>
    <property type="project" value="TreeGrafter"/>
</dbReference>
<keyword evidence="2" id="KW-0808">Transferase</keyword>
<dbReference type="SUPFAM" id="SSF55729">
    <property type="entry name" value="Acyl-CoA N-acyltransferases (Nat)"/>
    <property type="match status" value="1"/>
</dbReference>
<dbReference type="GO" id="GO:0008999">
    <property type="term" value="F:protein-N-terminal-alanine acetyltransferase activity"/>
    <property type="evidence" value="ECO:0007669"/>
    <property type="project" value="TreeGrafter"/>
</dbReference>
<dbReference type="EMBL" id="FOXS01000001">
    <property type="protein sequence ID" value="SFP76175.1"/>
    <property type="molecule type" value="Genomic_DNA"/>
</dbReference>
<reference evidence="3" key="1">
    <citation type="submission" date="2016-10" db="EMBL/GenBank/DDBJ databases">
        <authorList>
            <person name="Varghese N."/>
            <person name="Submissions S."/>
        </authorList>
    </citation>
    <scope>NUCLEOTIDE SEQUENCE [LARGE SCALE GENOMIC DNA]</scope>
    <source>
        <strain evidence="3">OR362-8,ATCC BAA-1266,JCM 13504</strain>
    </source>
</reference>
<proteinExistence type="predicted"/>
<dbReference type="Pfam" id="PF13302">
    <property type="entry name" value="Acetyltransf_3"/>
    <property type="match status" value="1"/>
</dbReference>
<dbReference type="InterPro" id="IPR051531">
    <property type="entry name" value="N-acetyltransferase"/>
</dbReference>
<evidence type="ECO:0000313" key="3">
    <source>
        <dbReference type="Proteomes" id="UP000199029"/>
    </source>
</evidence>
<name>A0A1I5SZH2_HYMAR</name>
<accession>A0A1I5SZH2</accession>
<gene>
    <name evidence="2" type="ORF">SAMN04515668_0258</name>
</gene>
<keyword evidence="3" id="KW-1185">Reference proteome</keyword>
<dbReference type="STRING" id="1227077.SAMN04515668_0258"/>
<dbReference type="PROSITE" id="PS51186">
    <property type="entry name" value="GNAT"/>
    <property type="match status" value="1"/>
</dbReference>
<evidence type="ECO:0000313" key="2">
    <source>
        <dbReference type="EMBL" id="SFP76175.1"/>
    </source>
</evidence>
<feature type="domain" description="N-acetyltransferase" evidence="1">
    <location>
        <begin position="7"/>
        <end position="155"/>
    </location>
</feature>
<protein>
    <submittedName>
        <fullName evidence="2">Ribosomal-protein-alanine N-acetyltransferase</fullName>
    </submittedName>
</protein>
<dbReference type="Gene3D" id="3.40.630.30">
    <property type="match status" value="1"/>
</dbReference>
<dbReference type="InterPro" id="IPR016181">
    <property type="entry name" value="Acyl_CoA_acyltransferase"/>
</dbReference>